<dbReference type="EMBL" id="CP042966">
    <property type="protein sequence ID" value="QEH06366.1"/>
    <property type="molecule type" value="Genomic_DNA"/>
</dbReference>
<keyword evidence="2" id="KW-1185">Reference proteome</keyword>
<evidence type="ECO:0000313" key="1">
    <source>
        <dbReference type="EMBL" id="QEH06366.1"/>
    </source>
</evidence>
<protein>
    <submittedName>
        <fullName evidence="1">Uncharacterized protein</fullName>
    </submittedName>
</protein>
<name>A0ABX5Z0V9_SULMU</name>
<evidence type="ECO:0000313" key="2">
    <source>
        <dbReference type="Proteomes" id="UP000323483"/>
    </source>
</evidence>
<accession>A0ABX5Z0V9</accession>
<sequence>MKLSLKSSIRFRRAIGSVEDKIKKRQHLENYFGEFGLIYTPEHSDEVLEKTNIFLQHNPDLKQKYKELNWAYNSIWQIIPQTIENFWSGHTFPHIQSYDEFQISFNLLFFGFYKQSFVSLRSGLELGLLSVYYNINDLGHETVKNWLKSQNSWDSNTPKAEKIWKILNSNSNIKRFNEKYDLQKKFEALSFLHNYVHSKGWKYSNRLGLMKPNYQTFEESIVLKWLEVYKDIIILLITLHILKYPISIIKYDWDKKVGIDNPFPVLEAFEIEAIEALLPAGYSEELRNIAQNDILTQELLLYILSLPDMSEEEIALQISKLNNQMV</sequence>
<gene>
    <name evidence="1" type="ORF">SMN_1599</name>
</gene>
<reference evidence="1" key="1">
    <citation type="submission" date="2019-08" db="EMBL/GenBank/DDBJ databases">
        <title>Organohalide respiration in Sulfurospirillum species is regulated by a two-component system as unraveled by comparative genomics, and transcriptomics, and regulator binding studies.</title>
        <authorList>
            <person name="Goris T."/>
            <person name="Esken J."/>
            <person name="Gadkari J."/>
            <person name="Bischler T."/>
            <person name="Foerstner K."/>
            <person name="Sharma C.M."/>
            <person name="Diekert G."/>
            <person name="Schubert T."/>
        </authorList>
    </citation>
    <scope>NUCLEOTIDE SEQUENCE [LARGE SCALE GENOMIC DNA]</scope>
    <source>
        <strain evidence="1">N</strain>
    </source>
</reference>
<proteinExistence type="predicted"/>
<dbReference type="Proteomes" id="UP000323483">
    <property type="component" value="Chromosome"/>
</dbReference>
<organism evidence="1 2">
    <name type="scientific">Sulfurospirillum multivorans</name>
    <name type="common">Dehalospirillum multivorans</name>
    <dbReference type="NCBI Taxonomy" id="66821"/>
    <lineage>
        <taxon>Bacteria</taxon>
        <taxon>Pseudomonadati</taxon>
        <taxon>Campylobacterota</taxon>
        <taxon>Epsilonproteobacteria</taxon>
        <taxon>Campylobacterales</taxon>
        <taxon>Sulfurospirillaceae</taxon>
        <taxon>Sulfurospirillum</taxon>
    </lineage>
</organism>